<dbReference type="Pfam" id="PF13041">
    <property type="entry name" value="PPR_2"/>
    <property type="match status" value="1"/>
</dbReference>
<accession>D8TCG9</accession>
<feature type="repeat" description="PPR" evidence="2">
    <location>
        <begin position="106"/>
        <end position="140"/>
    </location>
</feature>
<dbReference type="AlphaFoldDB" id="D8TCG9"/>
<dbReference type="Pfam" id="PF01535">
    <property type="entry name" value="PPR"/>
    <property type="match status" value="1"/>
</dbReference>
<dbReference type="InterPro" id="IPR046960">
    <property type="entry name" value="PPR_At4g14850-like_plant"/>
</dbReference>
<organism evidence="4">
    <name type="scientific">Selaginella moellendorffii</name>
    <name type="common">Spikemoss</name>
    <dbReference type="NCBI Taxonomy" id="88036"/>
    <lineage>
        <taxon>Eukaryota</taxon>
        <taxon>Viridiplantae</taxon>
        <taxon>Streptophyta</taxon>
        <taxon>Embryophyta</taxon>
        <taxon>Tracheophyta</taxon>
        <taxon>Lycopodiopsida</taxon>
        <taxon>Selaginellales</taxon>
        <taxon>Selaginellaceae</taxon>
        <taxon>Selaginella</taxon>
    </lineage>
</organism>
<dbReference type="FunFam" id="1.25.40.10:FF:000158">
    <property type="entry name" value="pentatricopeptide repeat-containing protein At2g33680"/>
    <property type="match status" value="1"/>
</dbReference>
<sequence>MPIRNAVSWSAMIAANAQHGYGREAMRLFKLMDLEGEFPHQQTIGSLIDACSADPSMAEARIIHSVIHDNGFKLDVILSSALINMYGKYGSLDLAREVFETMEQRNIISWNTMVAVYAESGHGDEALYIFSRLHLDGMVPDDATISSALAACCHSGLLEDARCFFHLSHEYGLHLTLENYACVIFLLGKAGRLADAEELIRTMPFEPREATWMTLLSACKTQRDVDLGTRVGQAILDRDPDNAGPYVLLSNVYT</sequence>
<dbReference type="KEGG" id="smo:SELMODRAFT_136851"/>
<reference evidence="3 4" key="1">
    <citation type="journal article" date="2011" name="Science">
        <title>The Selaginella genome identifies genetic changes associated with the evolution of vascular plants.</title>
        <authorList>
            <person name="Banks J.A."/>
            <person name="Nishiyama T."/>
            <person name="Hasebe M."/>
            <person name="Bowman J.L."/>
            <person name="Gribskov M."/>
            <person name="dePamphilis C."/>
            <person name="Albert V.A."/>
            <person name="Aono N."/>
            <person name="Aoyama T."/>
            <person name="Ambrose B.A."/>
            <person name="Ashton N.W."/>
            <person name="Axtell M.J."/>
            <person name="Barker E."/>
            <person name="Barker M.S."/>
            <person name="Bennetzen J.L."/>
            <person name="Bonawitz N.D."/>
            <person name="Chapple C."/>
            <person name="Cheng C."/>
            <person name="Correa L.G."/>
            <person name="Dacre M."/>
            <person name="DeBarry J."/>
            <person name="Dreyer I."/>
            <person name="Elias M."/>
            <person name="Engstrom E.M."/>
            <person name="Estelle M."/>
            <person name="Feng L."/>
            <person name="Finet C."/>
            <person name="Floyd S.K."/>
            <person name="Frommer W.B."/>
            <person name="Fujita T."/>
            <person name="Gramzow L."/>
            <person name="Gutensohn M."/>
            <person name="Harholt J."/>
            <person name="Hattori M."/>
            <person name="Heyl A."/>
            <person name="Hirai T."/>
            <person name="Hiwatashi Y."/>
            <person name="Ishikawa M."/>
            <person name="Iwata M."/>
            <person name="Karol K.G."/>
            <person name="Koehler B."/>
            <person name="Kolukisaoglu U."/>
            <person name="Kubo M."/>
            <person name="Kurata T."/>
            <person name="Lalonde S."/>
            <person name="Li K."/>
            <person name="Li Y."/>
            <person name="Litt A."/>
            <person name="Lyons E."/>
            <person name="Manning G."/>
            <person name="Maruyama T."/>
            <person name="Michael T.P."/>
            <person name="Mikami K."/>
            <person name="Miyazaki S."/>
            <person name="Morinaga S."/>
            <person name="Murata T."/>
            <person name="Mueller-Roeber B."/>
            <person name="Nelson D.R."/>
            <person name="Obara M."/>
            <person name="Oguri Y."/>
            <person name="Olmstead R.G."/>
            <person name="Onodera N."/>
            <person name="Petersen B.L."/>
            <person name="Pils B."/>
            <person name="Prigge M."/>
            <person name="Rensing S.A."/>
            <person name="Riano-Pachon D.M."/>
            <person name="Roberts A.W."/>
            <person name="Sato Y."/>
            <person name="Scheller H.V."/>
            <person name="Schulz B."/>
            <person name="Schulz C."/>
            <person name="Shakirov E.V."/>
            <person name="Shibagaki N."/>
            <person name="Shinohara N."/>
            <person name="Shippen D.E."/>
            <person name="Soerensen I."/>
            <person name="Sotooka R."/>
            <person name="Sugimoto N."/>
            <person name="Sugita M."/>
            <person name="Sumikawa N."/>
            <person name="Tanurdzic M."/>
            <person name="Theissen G."/>
            <person name="Ulvskov P."/>
            <person name="Wakazuki S."/>
            <person name="Weng J.K."/>
            <person name="Willats W.W."/>
            <person name="Wipf D."/>
            <person name="Wolf P.G."/>
            <person name="Yang L."/>
            <person name="Zimmer A.D."/>
            <person name="Zhu Q."/>
            <person name="Mitros T."/>
            <person name="Hellsten U."/>
            <person name="Loque D."/>
            <person name="Otillar R."/>
            <person name="Salamov A."/>
            <person name="Schmutz J."/>
            <person name="Shapiro H."/>
            <person name="Lindquist E."/>
            <person name="Lucas S."/>
            <person name="Rokhsar D."/>
            <person name="Grigoriev I.V."/>
        </authorList>
    </citation>
    <scope>NUCLEOTIDE SEQUENCE [LARGE SCALE GENOMIC DNA]</scope>
</reference>
<dbReference type="GO" id="GO:0048731">
    <property type="term" value="P:system development"/>
    <property type="evidence" value="ECO:0007669"/>
    <property type="project" value="UniProtKB-ARBA"/>
</dbReference>
<dbReference type="InParanoid" id="D8TCG9"/>
<dbReference type="InterPro" id="IPR011990">
    <property type="entry name" value="TPR-like_helical_dom_sf"/>
</dbReference>
<dbReference type="GO" id="GO:0003723">
    <property type="term" value="F:RNA binding"/>
    <property type="evidence" value="ECO:0007669"/>
    <property type="project" value="InterPro"/>
</dbReference>
<keyword evidence="1" id="KW-0677">Repeat</keyword>
<dbReference type="PANTHER" id="PTHR47926">
    <property type="entry name" value="PENTATRICOPEPTIDE REPEAT-CONTAINING PROTEIN"/>
    <property type="match status" value="1"/>
</dbReference>
<dbReference type="EMBL" id="GL377717">
    <property type="protein sequence ID" value="EFJ05634.1"/>
    <property type="molecule type" value="Genomic_DNA"/>
</dbReference>
<dbReference type="PROSITE" id="PS51375">
    <property type="entry name" value="PPR"/>
    <property type="match status" value="3"/>
</dbReference>
<evidence type="ECO:0000313" key="3">
    <source>
        <dbReference type="EMBL" id="EFJ05634.1"/>
    </source>
</evidence>
<dbReference type="Gramene" id="EFJ05634">
    <property type="protein sequence ID" value="EFJ05634"/>
    <property type="gene ID" value="SELMODRAFT_136851"/>
</dbReference>
<dbReference type="NCBIfam" id="TIGR00756">
    <property type="entry name" value="PPR"/>
    <property type="match status" value="2"/>
</dbReference>
<dbReference type="GO" id="GO:0009451">
    <property type="term" value="P:RNA modification"/>
    <property type="evidence" value="ECO:0007669"/>
    <property type="project" value="InterPro"/>
</dbReference>
<dbReference type="Gene3D" id="1.25.40.10">
    <property type="entry name" value="Tetratricopeptide repeat domain"/>
    <property type="match status" value="2"/>
</dbReference>
<keyword evidence="4" id="KW-1185">Reference proteome</keyword>
<dbReference type="PANTHER" id="PTHR47926:SF533">
    <property type="entry name" value="DYW DOMAIN-CONTAINING PROTEIN"/>
    <property type="match status" value="1"/>
</dbReference>
<dbReference type="InterPro" id="IPR002885">
    <property type="entry name" value="PPR_rpt"/>
</dbReference>
<name>D8TCG9_SELML</name>
<dbReference type="Proteomes" id="UP000001514">
    <property type="component" value="Unassembled WGS sequence"/>
</dbReference>
<evidence type="ECO:0000256" key="2">
    <source>
        <dbReference type="PROSITE-ProRule" id="PRU00708"/>
    </source>
</evidence>
<feature type="repeat" description="PPR" evidence="2">
    <location>
        <begin position="75"/>
        <end position="105"/>
    </location>
</feature>
<dbReference type="eggNOG" id="KOG4197">
    <property type="taxonomic scope" value="Eukaryota"/>
</dbReference>
<protein>
    <recommendedName>
        <fullName evidence="5">Pentacotripeptide-repeat region of PRORP domain-containing protein</fullName>
    </recommendedName>
</protein>
<dbReference type="OrthoDB" id="185373at2759"/>
<proteinExistence type="predicted"/>
<evidence type="ECO:0000256" key="1">
    <source>
        <dbReference type="ARBA" id="ARBA00022737"/>
    </source>
</evidence>
<gene>
    <name evidence="3" type="ORF">SELMODRAFT_136851</name>
</gene>
<feature type="repeat" description="PPR" evidence="2">
    <location>
        <begin position="5"/>
        <end position="39"/>
    </location>
</feature>
<dbReference type="HOGENOM" id="CLU_002706_0_0_1"/>
<evidence type="ECO:0008006" key="5">
    <source>
        <dbReference type="Google" id="ProtNLM"/>
    </source>
</evidence>
<evidence type="ECO:0000313" key="4">
    <source>
        <dbReference type="Proteomes" id="UP000001514"/>
    </source>
</evidence>